<evidence type="ECO:0000256" key="3">
    <source>
        <dbReference type="ARBA" id="ARBA00022723"/>
    </source>
</evidence>
<evidence type="ECO:0000256" key="2">
    <source>
        <dbReference type="ARBA" id="ARBA00022691"/>
    </source>
</evidence>
<sequence length="199" mass="22790">MEGWLVAKQLTEDLIALMKKAGLVRISFGIESGNPDVLKVVGKGVTMDEIRSAYKITKKYAIETRGSAILGLPTDTKKSAWDTIKFLRSIKELDHPYILIAAPYPGTRMREMALKGEAGITLHEKDYTRLSRYKPVMSVNDLTRKSLVRYQYWGIIYNYLTPRRLWYNLTRAGLKAAVRNGWAFGKSLFLKKHDFKARE</sequence>
<dbReference type="InterPro" id="IPR051198">
    <property type="entry name" value="BchE-like"/>
</dbReference>
<dbReference type="InterPro" id="IPR058240">
    <property type="entry name" value="rSAM_sf"/>
</dbReference>
<comment type="caution">
    <text evidence="7">The sequence shown here is derived from an EMBL/GenBank/DDBJ whole genome shotgun (WGS) entry which is preliminary data.</text>
</comment>
<keyword evidence="3" id="KW-0479">Metal-binding</keyword>
<reference evidence="7 8" key="1">
    <citation type="submission" date="2016-07" db="EMBL/GenBank/DDBJ databases">
        <title>Draft genome of Scalindua rubra, obtained from a brine-seawater interface in the Red Sea, sheds light on salt adaptation in anammox bacteria.</title>
        <authorList>
            <person name="Speth D.R."/>
            <person name="Lagkouvardos I."/>
            <person name="Wang Y."/>
            <person name="Qian P.-Y."/>
            <person name="Dutilh B.E."/>
            <person name="Jetten M.S."/>
        </authorList>
    </citation>
    <scope>NUCLEOTIDE SEQUENCE [LARGE SCALE GENOMIC DNA]</scope>
    <source>
        <strain evidence="7">BSI-1</strain>
    </source>
</reference>
<dbReference type="EMBL" id="MAYW01000004">
    <property type="protein sequence ID" value="ODS34559.1"/>
    <property type="molecule type" value="Genomic_DNA"/>
</dbReference>
<evidence type="ECO:0000256" key="5">
    <source>
        <dbReference type="ARBA" id="ARBA00023014"/>
    </source>
</evidence>
<feature type="domain" description="Radical SAM core" evidence="6">
    <location>
        <begin position="10"/>
        <end position="87"/>
    </location>
</feature>
<evidence type="ECO:0000313" key="8">
    <source>
        <dbReference type="Proteomes" id="UP000094056"/>
    </source>
</evidence>
<organism evidence="7 8">
    <name type="scientific">Candidatus Scalindua rubra</name>
    <dbReference type="NCBI Taxonomy" id="1872076"/>
    <lineage>
        <taxon>Bacteria</taxon>
        <taxon>Pseudomonadati</taxon>
        <taxon>Planctomycetota</taxon>
        <taxon>Candidatus Brocadiia</taxon>
        <taxon>Candidatus Brocadiales</taxon>
        <taxon>Candidatus Scalinduaceae</taxon>
        <taxon>Candidatus Scalindua</taxon>
    </lineage>
</organism>
<dbReference type="Proteomes" id="UP000094056">
    <property type="component" value="Unassembled WGS sequence"/>
</dbReference>
<proteinExistence type="predicted"/>
<dbReference type="PANTHER" id="PTHR43409:SF7">
    <property type="entry name" value="BLL1977 PROTEIN"/>
    <property type="match status" value="1"/>
</dbReference>
<dbReference type="PANTHER" id="PTHR43409">
    <property type="entry name" value="ANAEROBIC MAGNESIUM-PROTOPORPHYRIN IX MONOMETHYL ESTER CYCLASE-RELATED"/>
    <property type="match status" value="1"/>
</dbReference>
<comment type="cofactor">
    <cofactor evidence="1">
        <name>[4Fe-4S] cluster</name>
        <dbReference type="ChEBI" id="CHEBI:49883"/>
    </cofactor>
</comment>
<dbReference type="SUPFAM" id="SSF102114">
    <property type="entry name" value="Radical SAM enzymes"/>
    <property type="match status" value="1"/>
</dbReference>
<protein>
    <submittedName>
        <fullName evidence="7">Oxidoreductase</fullName>
    </submittedName>
</protein>
<dbReference type="AlphaFoldDB" id="A0A1E3XG28"/>
<evidence type="ECO:0000256" key="1">
    <source>
        <dbReference type="ARBA" id="ARBA00001966"/>
    </source>
</evidence>
<name>A0A1E3XG28_9BACT</name>
<dbReference type="Pfam" id="PF04055">
    <property type="entry name" value="Radical_SAM"/>
    <property type="match status" value="1"/>
</dbReference>
<dbReference type="InterPro" id="IPR007197">
    <property type="entry name" value="rSAM"/>
</dbReference>
<dbReference type="Gene3D" id="3.80.30.20">
    <property type="entry name" value="tm_1862 like domain"/>
    <property type="match status" value="1"/>
</dbReference>
<evidence type="ECO:0000256" key="4">
    <source>
        <dbReference type="ARBA" id="ARBA00023004"/>
    </source>
</evidence>
<dbReference type="GO" id="GO:0003824">
    <property type="term" value="F:catalytic activity"/>
    <property type="evidence" value="ECO:0007669"/>
    <property type="project" value="InterPro"/>
</dbReference>
<evidence type="ECO:0000313" key="7">
    <source>
        <dbReference type="EMBL" id="ODS34559.1"/>
    </source>
</evidence>
<dbReference type="CDD" id="cd01335">
    <property type="entry name" value="Radical_SAM"/>
    <property type="match status" value="1"/>
</dbReference>
<keyword evidence="2" id="KW-0949">S-adenosyl-L-methionine</keyword>
<dbReference type="GO" id="GO:0046872">
    <property type="term" value="F:metal ion binding"/>
    <property type="evidence" value="ECO:0007669"/>
    <property type="project" value="UniProtKB-KW"/>
</dbReference>
<keyword evidence="4" id="KW-0408">Iron</keyword>
<dbReference type="InterPro" id="IPR023404">
    <property type="entry name" value="rSAM_horseshoe"/>
</dbReference>
<gene>
    <name evidence="7" type="ORF">SCARUB_00294</name>
</gene>
<dbReference type="GO" id="GO:0051536">
    <property type="term" value="F:iron-sulfur cluster binding"/>
    <property type="evidence" value="ECO:0007669"/>
    <property type="project" value="UniProtKB-KW"/>
</dbReference>
<accession>A0A1E3XG28</accession>
<evidence type="ECO:0000259" key="6">
    <source>
        <dbReference type="Pfam" id="PF04055"/>
    </source>
</evidence>
<keyword evidence="5" id="KW-0411">Iron-sulfur</keyword>